<feature type="domain" description="F-box" evidence="1">
    <location>
        <begin position="69"/>
        <end position="115"/>
    </location>
</feature>
<dbReference type="Gene3D" id="1.20.1280.50">
    <property type="match status" value="1"/>
</dbReference>
<dbReference type="InParanoid" id="A0A067MJ39"/>
<evidence type="ECO:0000313" key="3">
    <source>
        <dbReference type="Proteomes" id="UP000027195"/>
    </source>
</evidence>
<dbReference type="PANTHER" id="PTHR38926">
    <property type="entry name" value="F-BOX DOMAIN CONTAINING PROTEIN, EXPRESSED"/>
    <property type="match status" value="1"/>
</dbReference>
<name>A0A067MJ39_BOTB1</name>
<dbReference type="Proteomes" id="UP000027195">
    <property type="component" value="Unassembled WGS sequence"/>
</dbReference>
<dbReference type="InterPro" id="IPR032675">
    <property type="entry name" value="LRR_dom_sf"/>
</dbReference>
<evidence type="ECO:0000313" key="2">
    <source>
        <dbReference type="EMBL" id="KDQ15783.1"/>
    </source>
</evidence>
<dbReference type="InterPro" id="IPR001810">
    <property type="entry name" value="F-box_dom"/>
</dbReference>
<dbReference type="InterPro" id="IPR036047">
    <property type="entry name" value="F-box-like_dom_sf"/>
</dbReference>
<dbReference type="PANTHER" id="PTHR38926:SF5">
    <property type="entry name" value="F-BOX AND LEUCINE-RICH REPEAT PROTEIN 6"/>
    <property type="match status" value="1"/>
</dbReference>
<accession>A0A067MJ39</accession>
<dbReference type="HOGENOM" id="CLU_024199_1_2_1"/>
<evidence type="ECO:0000259" key="1">
    <source>
        <dbReference type="Pfam" id="PF12937"/>
    </source>
</evidence>
<dbReference type="Pfam" id="PF12937">
    <property type="entry name" value="F-box-like"/>
    <property type="match status" value="1"/>
</dbReference>
<dbReference type="AlphaFoldDB" id="A0A067MJ39"/>
<dbReference type="SUPFAM" id="SSF52047">
    <property type="entry name" value="RNI-like"/>
    <property type="match status" value="1"/>
</dbReference>
<gene>
    <name evidence="2" type="ORF">BOTBODRAFT_31265</name>
</gene>
<dbReference type="EMBL" id="KL198030">
    <property type="protein sequence ID" value="KDQ15783.1"/>
    <property type="molecule type" value="Genomic_DNA"/>
</dbReference>
<dbReference type="SUPFAM" id="SSF81383">
    <property type="entry name" value="F-box domain"/>
    <property type="match status" value="1"/>
</dbReference>
<dbReference type="Gene3D" id="3.80.10.10">
    <property type="entry name" value="Ribonuclease Inhibitor"/>
    <property type="match status" value="1"/>
</dbReference>
<sequence length="539" mass="59918">MDSIISDVVPPLLQALADHIRSSCSLHNKVGSLEAEMEVAELALQAVQACTTQTLVRLRNRQNELSPMHRLPNELLGAIFVLVGASGRNAPFSVSQVCKLWREIALNTPHLWTNVNVLAGPNLAFMYAERSGAAPLDLSVSIETPSSHIDEARAIYWSRYADRWGSLKIRCSVQPATLEDSGVLLWLTRPAPVLESLEISTNSEFGWQVSPGISPDIQMPCLRKIKLFGFHLPLTLPIFRGLTIIHLSRIVYSATELHRALVECPMLEEFRVSGALRANATSDQDEPDRFTPQIIELSHLRHLSFSCIPTRMIQYLLTHIATPPRSTLDIVLSRLLPEECLEDTFPLNPAHLSNLSSVVSLEFFAFAGGTMCQVRGKDSTEAHLLSISAYGELGNWPIRKIMTSLGPSLSIMPVQNFTLRSYANRRWSASTLCRTLEYFPSIRVLGFGGCHEKFLKALTRPTGRCPSLETLRISDCAISNRALSHLVWSRTAHNKDISSNMAHLKEVQLFGPLYADTVPALSPYVEASWDPESLSPKCY</sequence>
<keyword evidence="3" id="KW-1185">Reference proteome</keyword>
<dbReference type="OrthoDB" id="2692326at2759"/>
<organism evidence="2 3">
    <name type="scientific">Botryobasidium botryosum (strain FD-172 SS1)</name>
    <dbReference type="NCBI Taxonomy" id="930990"/>
    <lineage>
        <taxon>Eukaryota</taxon>
        <taxon>Fungi</taxon>
        <taxon>Dikarya</taxon>
        <taxon>Basidiomycota</taxon>
        <taxon>Agaricomycotina</taxon>
        <taxon>Agaricomycetes</taxon>
        <taxon>Cantharellales</taxon>
        <taxon>Botryobasidiaceae</taxon>
        <taxon>Botryobasidium</taxon>
    </lineage>
</organism>
<proteinExistence type="predicted"/>
<dbReference type="STRING" id="930990.A0A067MJ39"/>
<reference evidence="3" key="1">
    <citation type="journal article" date="2014" name="Proc. Natl. Acad. Sci. U.S.A.">
        <title>Extensive sampling of basidiomycete genomes demonstrates inadequacy of the white-rot/brown-rot paradigm for wood decay fungi.</title>
        <authorList>
            <person name="Riley R."/>
            <person name="Salamov A.A."/>
            <person name="Brown D.W."/>
            <person name="Nagy L.G."/>
            <person name="Floudas D."/>
            <person name="Held B.W."/>
            <person name="Levasseur A."/>
            <person name="Lombard V."/>
            <person name="Morin E."/>
            <person name="Otillar R."/>
            <person name="Lindquist E.A."/>
            <person name="Sun H."/>
            <person name="LaButti K.M."/>
            <person name="Schmutz J."/>
            <person name="Jabbour D."/>
            <person name="Luo H."/>
            <person name="Baker S.E."/>
            <person name="Pisabarro A.G."/>
            <person name="Walton J.D."/>
            <person name="Blanchette R.A."/>
            <person name="Henrissat B."/>
            <person name="Martin F."/>
            <person name="Cullen D."/>
            <person name="Hibbett D.S."/>
            <person name="Grigoriev I.V."/>
        </authorList>
    </citation>
    <scope>NUCLEOTIDE SEQUENCE [LARGE SCALE GENOMIC DNA]</scope>
    <source>
        <strain evidence="3">FD-172 SS1</strain>
    </source>
</reference>
<protein>
    <recommendedName>
        <fullName evidence="1">F-box domain-containing protein</fullName>
    </recommendedName>
</protein>